<comment type="caution">
    <text evidence="3">The sequence shown here is derived from an EMBL/GenBank/DDBJ whole genome shotgun (WGS) entry which is preliminary data.</text>
</comment>
<evidence type="ECO:0000256" key="2">
    <source>
        <dbReference type="SAM" id="MobiDB-lite"/>
    </source>
</evidence>
<dbReference type="AlphaFoldDB" id="A0A917TIU2"/>
<feature type="coiled-coil region" evidence="1">
    <location>
        <begin position="64"/>
        <end position="98"/>
    </location>
</feature>
<accession>A0A917TIU2</accession>
<feature type="region of interest" description="Disordered" evidence="2">
    <location>
        <begin position="1"/>
        <end position="56"/>
    </location>
</feature>
<dbReference type="EMBL" id="BMPI01000010">
    <property type="protein sequence ID" value="GGM24015.1"/>
    <property type="molecule type" value="Genomic_DNA"/>
</dbReference>
<sequence>MPDLNDRQADAPSPGAGAHRLSPPDPAATAPVGSTPTHRPDPGSRHPVGGALMQPPRMDRDAVIAALQDQIDDLTTVVEAHRRQLDQQQLIIRRLAARVGVPLEGVN</sequence>
<evidence type="ECO:0000313" key="4">
    <source>
        <dbReference type="Proteomes" id="UP000642070"/>
    </source>
</evidence>
<organism evidence="3 4">
    <name type="scientific">Dactylosporangium sucinum</name>
    <dbReference type="NCBI Taxonomy" id="1424081"/>
    <lineage>
        <taxon>Bacteria</taxon>
        <taxon>Bacillati</taxon>
        <taxon>Actinomycetota</taxon>
        <taxon>Actinomycetes</taxon>
        <taxon>Micromonosporales</taxon>
        <taxon>Micromonosporaceae</taxon>
        <taxon>Dactylosporangium</taxon>
    </lineage>
</organism>
<reference evidence="3" key="1">
    <citation type="journal article" date="2014" name="Int. J. Syst. Evol. Microbiol.">
        <title>Complete genome sequence of Corynebacterium casei LMG S-19264T (=DSM 44701T), isolated from a smear-ripened cheese.</title>
        <authorList>
            <consortium name="US DOE Joint Genome Institute (JGI-PGF)"/>
            <person name="Walter F."/>
            <person name="Albersmeier A."/>
            <person name="Kalinowski J."/>
            <person name="Ruckert C."/>
        </authorList>
    </citation>
    <scope>NUCLEOTIDE SEQUENCE</scope>
    <source>
        <strain evidence="3">JCM 19831</strain>
    </source>
</reference>
<name>A0A917TIU2_9ACTN</name>
<dbReference type="Proteomes" id="UP000642070">
    <property type="component" value="Unassembled WGS sequence"/>
</dbReference>
<protein>
    <submittedName>
        <fullName evidence="3">Uncharacterized protein</fullName>
    </submittedName>
</protein>
<proteinExistence type="predicted"/>
<evidence type="ECO:0000313" key="3">
    <source>
        <dbReference type="EMBL" id="GGM24015.1"/>
    </source>
</evidence>
<evidence type="ECO:0000256" key="1">
    <source>
        <dbReference type="SAM" id="Coils"/>
    </source>
</evidence>
<dbReference type="RefSeq" id="WP_190250066.1">
    <property type="nucleotide sequence ID" value="NZ_BMPI01000010.1"/>
</dbReference>
<keyword evidence="4" id="KW-1185">Reference proteome</keyword>
<keyword evidence="1" id="KW-0175">Coiled coil</keyword>
<reference evidence="3" key="2">
    <citation type="submission" date="2020-09" db="EMBL/GenBank/DDBJ databases">
        <authorList>
            <person name="Sun Q."/>
            <person name="Ohkuma M."/>
        </authorList>
    </citation>
    <scope>NUCLEOTIDE SEQUENCE</scope>
    <source>
        <strain evidence="3">JCM 19831</strain>
    </source>
</reference>
<gene>
    <name evidence="3" type="ORF">GCM10007977_026450</name>
</gene>